<dbReference type="Proteomes" id="UP000655588">
    <property type="component" value="Unassembled WGS sequence"/>
</dbReference>
<evidence type="ECO:0000256" key="3">
    <source>
        <dbReference type="ARBA" id="ARBA00022525"/>
    </source>
</evidence>
<feature type="disulfide bond" evidence="14">
    <location>
        <begin position="115"/>
        <end position="193"/>
    </location>
</feature>
<dbReference type="GO" id="GO:0005764">
    <property type="term" value="C:lysosome"/>
    <property type="evidence" value="ECO:0007669"/>
    <property type="project" value="TreeGrafter"/>
</dbReference>
<feature type="binding site" evidence="13">
    <location>
        <position position="481"/>
    </location>
    <ligand>
        <name>Zn(2+)</name>
        <dbReference type="ChEBI" id="CHEBI:29105"/>
        <label>1</label>
    </ligand>
</feature>
<comment type="catalytic activity">
    <reaction evidence="11">
        <text>a sphingomyelin + H2O = phosphocholine + an N-acylsphing-4-enine + H(+)</text>
        <dbReference type="Rhea" id="RHEA:19253"/>
        <dbReference type="ChEBI" id="CHEBI:15377"/>
        <dbReference type="ChEBI" id="CHEBI:15378"/>
        <dbReference type="ChEBI" id="CHEBI:17636"/>
        <dbReference type="ChEBI" id="CHEBI:52639"/>
        <dbReference type="ChEBI" id="CHEBI:295975"/>
        <dbReference type="EC" id="3.1.4.12"/>
    </reaction>
    <physiologicalReaction direction="left-to-right" evidence="11">
        <dbReference type="Rhea" id="RHEA:19254"/>
    </physiologicalReaction>
</comment>
<comment type="cofactor">
    <cofactor evidence="13">
        <name>Zn(2+)</name>
        <dbReference type="ChEBI" id="CHEBI:29105"/>
    </cofactor>
    <text evidence="13">Binds 2 Zn(2+) ions per subunit.</text>
</comment>
<dbReference type="EMBL" id="WNWW01000131">
    <property type="protein sequence ID" value="KAF3430113.1"/>
    <property type="molecule type" value="Genomic_DNA"/>
</dbReference>
<dbReference type="GO" id="GO:0006685">
    <property type="term" value="P:sphingomyelin catabolic process"/>
    <property type="evidence" value="ECO:0007669"/>
    <property type="project" value="UniProtKB-UniRule"/>
</dbReference>
<evidence type="ECO:0000256" key="13">
    <source>
        <dbReference type="PIRSR" id="PIRSR000948-1"/>
    </source>
</evidence>
<comment type="similarity">
    <text evidence="2 12">Belongs to the acid sphingomyelinase family.</text>
</comment>
<feature type="binding site" evidence="13">
    <location>
        <position position="479"/>
    </location>
    <ligand>
        <name>Zn(2+)</name>
        <dbReference type="ChEBI" id="CHEBI:29105"/>
        <label>2</label>
    </ligand>
</feature>
<dbReference type="EC" id="3.1.4.12" evidence="12"/>
<reference evidence="17" key="1">
    <citation type="submission" date="2019-11" db="EMBL/GenBank/DDBJ databases">
        <title>The nuclear and mitochondrial genomes of Frieseomelitta varia - a highly eusocial stingless bee (Meliponini) with a permanently sterile worker caste.</title>
        <authorList>
            <person name="Freitas F.C.P."/>
            <person name="Lourenco A.P."/>
            <person name="Nunes F.M.F."/>
            <person name="Paschoal A.R."/>
            <person name="Abreu F.C.P."/>
            <person name="Barbin F.O."/>
            <person name="Bataglia L."/>
            <person name="Cardoso-Junior C.A.M."/>
            <person name="Cervoni M.S."/>
            <person name="Silva S.R."/>
            <person name="Dalarmi F."/>
            <person name="Del Lama M.A."/>
            <person name="Depintor T.S."/>
            <person name="Ferreira K.M."/>
            <person name="Goria P.S."/>
            <person name="Jaskot M.C."/>
            <person name="Lago D.C."/>
            <person name="Luna-Lucena D."/>
            <person name="Moda L.M."/>
            <person name="Nascimento L."/>
            <person name="Pedrino M."/>
            <person name="Rabico F.O."/>
            <person name="Sanches F.C."/>
            <person name="Santos D.E."/>
            <person name="Santos C.G."/>
            <person name="Vieira J."/>
            <person name="Lopes T.F."/>
            <person name="Barchuk A.R."/>
            <person name="Hartfelder K."/>
            <person name="Simoes Z.L.P."/>
            <person name="Bitondi M.M.G."/>
            <person name="Pinheiro D.G."/>
        </authorList>
    </citation>
    <scope>NUCLEOTIDE SEQUENCE</scope>
    <source>
        <strain evidence="17">USP_RPSP 00005682</strain>
        <tissue evidence="17">Whole individual</tissue>
    </source>
</reference>
<organism evidence="17 18">
    <name type="scientific">Frieseomelitta varia</name>
    <dbReference type="NCBI Taxonomy" id="561572"/>
    <lineage>
        <taxon>Eukaryota</taxon>
        <taxon>Metazoa</taxon>
        <taxon>Ecdysozoa</taxon>
        <taxon>Arthropoda</taxon>
        <taxon>Hexapoda</taxon>
        <taxon>Insecta</taxon>
        <taxon>Pterygota</taxon>
        <taxon>Neoptera</taxon>
        <taxon>Endopterygota</taxon>
        <taxon>Hymenoptera</taxon>
        <taxon>Apocrita</taxon>
        <taxon>Aculeata</taxon>
        <taxon>Apoidea</taxon>
        <taxon>Anthophila</taxon>
        <taxon>Apidae</taxon>
        <taxon>Frieseomelitta</taxon>
    </lineage>
</organism>
<dbReference type="GO" id="GO:0016798">
    <property type="term" value="F:hydrolase activity, acting on glycosyl bonds"/>
    <property type="evidence" value="ECO:0007669"/>
    <property type="project" value="UniProtKB-KW"/>
</dbReference>
<evidence type="ECO:0000256" key="9">
    <source>
        <dbReference type="ARBA" id="ARBA00023180"/>
    </source>
</evidence>
<dbReference type="Pfam" id="PF00149">
    <property type="entry name" value="Metallophos"/>
    <property type="match status" value="1"/>
</dbReference>
<evidence type="ECO:0000313" key="18">
    <source>
        <dbReference type="Proteomes" id="UP000655588"/>
    </source>
</evidence>
<dbReference type="AlphaFoldDB" id="A0A833SNI6"/>
<dbReference type="Gene3D" id="3.60.21.10">
    <property type="match status" value="2"/>
</dbReference>
<dbReference type="InterPro" id="IPR029052">
    <property type="entry name" value="Metallo-depent_PP-like"/>
</dbReference>
<evidence type="ECO:0000256" key="12">
    <source>
        <dbReference type="PIRNR" id="PIRNR000948"/>
    </source>
</evidence>
<dbReference type="PANTHER" id="PTHR10340">
    <property type="entry name" value="SPHINGOMYELIN PHOSPHODIESTERASE"/>
    <property type="match status" value="1"/>
</dbReference>
<dbReference type="InterPro" id="IPR011160">
    <property type="entry name" value="Sphingomy_PDE"/>
</dbReference>
<keyword evidence="3" id="KW-0964">Secreted</keyword>
<feature type="chain" id="PRO_5032903197" description="Sphingomyelin phosphodiesterase" evidence="15">
    <location>
        <begin position="43"/>
        <end position="636"/>
    </location>
</feature>
<proteinExistence type="inferred from homology"/>
<keyword evidence="18" id="KW-1185">Reference proteome</keyword>
<evidence type="ECO:0000256" key="8">
    <source>
        <dbReference type="ARBA" id="ARBA00023157"/>
    </source>
</evidence>
<evidence type="ECO:0000256" key="14">
    <source>
        <dbReference type="PIRSR" id="PIRSR000948-2"/>
    </source>
</evidence>
<dbReference type="SMART" id="SM00741">
    <property type="entry name" value="SapB"/>
    <property type="match status" value="1"/>
</dbReference>
<evidence type="ECO:0000256" key="1">
    <source>
        <dbReference type="ARBA" id="ARBA00004613"/>
    </source>
</evidence>
<evidence type="ECO:0000256" key="11">
    <source>
        <dbReference type="ARBA" id="ARBA00047268"/>
    </source>
</evidence>
<dbReference type="GO" id="GO:0046513">
    <property type="term" value="P:ceramide biosynthetic process"/>
    <property type="evidence" value="ECO:0007669"/>
    <property type="project" value="TreeGrafter"/>
</dbReference>
<dbReference type="InterPro" id="IPR004843">
    <property type="entry name" value="Calcineurin-like_PHP"/>
</dbReference>
<name>A0A833SNI6_9HYME</name>
<evidence type="ECO:0000256" key="4">
    <source>
        <dbReference type="ARBA" id="ARBA00022723"/>
    </source>
</evidence>
<feature type="disulfide bond" evidence="14">
    <location>
        <begin position="250"/>
        <end position="272"/>
    </location>
</feature>
<keyword evidence="7 13" id="KW-0862">Zinc</keyword>
<dbReference type="GO" id="GO:0046872">
    <property type="term" value="F:metal ion binding"/>
    <property type="evidence" value="ECO:0007669"/>
    <property type="project" value="UniProtKB-KW"/>
</dbReference>
<dbReference type="InterPro" id="IPR008139">
    <property type="entry name" value="SaposinB_dom"/>
</dbReference>
<dbReference type="InterPro" id="IPR041805">
    <property type="entry name" value="ASMase/PPN1_MPP"/>
</dbReference>
<feature type="binding site" evidence="13">
    <location>
        <position position="341"/>
    </location>
    <ligand>
        <name>Zn(2+)</name>
        <dbReference type="ChEBI" id="CHEBI:29105"/>
        <label>2</label>
    </ligand>
</feature>
<dbReference type="GO" id="GO:0016020">
    <property type="term" value="C:membrane"/>
    <property type="evidence" value="ECO:0007669"/>
    <property type="project" value="GOC"/>
</dbReference>
<keyword evidence="10 12" id="KW-0326">Glycosidase</keyword>
<dbReference type="InterPro" id="IPR011001">
    <property type="entry name" value="Saposin-like"/>
</dbReference>
<comment type="subcellular location">
    <subcellularLocation>
        <location evidence="1">Secreted</location>
    </subcellularLocation>
</comment>
<comment type="function">
    <text evidence="12">Converts sphingomyelin to ceramide.</text>
</comment>
<evidence type="ECO:0000256" key="15">
    <source>
        <dbReference type="SAM" id="SignalP"/>
    </source>
</evidence>
<feature type="disulfide bond" evidence="14">
    <location>
        <begin position="244"/>
        <end position="249"/>
    </location>
</feature>
<dbReference type="GO" id="GO:0005615">
    <property type="term" value="C:extracellular space"/>
    <property type="evidence" value="ECO:0007669"/>
    <property type="project" value="TreeGrafter"/>
</dbReference>
<evidence type="ECO:0000256" key="10">
    <source>
        <dbReference type="ARBA" id="ARBA00023295"/>
    </source>
</evidence>
<dbReference type="GO" id="GO:0061750">
    <property type="term" value="F:acid sphingomyelin phosphodiesterase activity"/>
    <property type="evidence" value="ECO:0007669"/>
    <property type="project" value="TreeGrafter"/>
</dbReference>
<dbReference type="SUPFAM" id="SSF47862">
    <property type="entry name" value="Saposin"/>
    <property type="match status" value="1"/>
</dbReference>
<evidence type="ECO:0000256" key="6">
    <source>
        <dbReference type="ARBA" id="ARBA00022801"/>
    </source>
</evidence>
<feature type="binding site" evidence="13">
    <location>
        <position position="229"/>
    </location>
    <ligand>
        <name>Zn(2+)</name>
        <dbReference type="ChEBI" id="CHEBI:29105"/>
        <label>1</label>
    </ligand>
</feature>
<feature type="binding site" evidence="13">
    <location>
        <position position="301"/>
    </location>
    <ligand>
        <name>Zn(2+)</name>
        <dbReference type="ChEBI" id="CHEBI:29105"/>
        <label>1</label>
    </ligand>
</feature>
<keyword evidence="8 14" id="KW-1015">Disulfide bond</keyword>
<sequence>MEIVGNTSNCAQCKRQCSRKTTEMWFQQLILSILVLSVSGLAQNSEDDKFSLIRYLICINDNIDVNLFSNEIELWTQLHHERELFKDMINSLKIPTELQNSDWRTFSANAGSKICVLCRGILRTFINLRRKGMSEEDIRNNIIKLCILFNIQTENVCKGVIELNLPIILYIIDSKPNLTAATICGVVLESKSCPLTDPEFDWIIDVNNNSHAVTENETQEEIKILHITDIHYDPLYEPNGNSNCGEPLCCQKGQNKSDMTSFAGFWGDYNSCDTPWHAITDALEHMKDTHQGIDFIYFTGDIIDHGVWETSEEGNIQSLTKIYDYIHSVFNNTIIYPILGNHESNPLNQFAPKNITQDNLTTNWLYELVADLWIGYGWLPESARSTISQGGYYTVVPKKGFRIITLNSNVWLWYNPKDPDNQLHWLATILSEAEKNNEFVHILSHIPPNSNSCLKTWKREYLKIVNRFSHLIKAQFNGHTHNDEIAILYNSDMEANNVAWNGGSITTYTKLNPNYKVYTVNCRNYEVADYQNWMYDLSSANENIHARPTWYKSYSFKTEYGLPNLSVKSLNNWLPKVAKNETLINKYYRNFYKQAKPSLQETCDINCKKKLLCRVIVHSKKKMLCDNILTSSVHVL</sequence>
<dbReference type="SUPFAM" id="SSF56300">
    <property type="entry name" value="Metallo-dependent phosphatases"/>
    <property type="match status" value="1"/>
</dbReference>
<dbReference type="PANTHER" id="PTHR10340:SF29">
    <property type="entry name" value="SPHINGOMYELIN PHOSPHODIESTERASE"/>
    <property type="match status" value="1"/>
</dbReference>
<dbReference type="PIRSF" id="PIRSF000948">
    <property type="entry name" value="Sphingomy_PDE"/>
    <property type="match status" value="1"/>
</dbReference>
<gene>
    <name evidence="17" type="ORF">E2986_03988</name>
</gene>
<evidence type="ECO:0000256" key="2">
    <source>
        <dbReference type="ARBA" id="ARBA00008234"/>
    </source>
</evidence>
<dbReference type="CDD" id="cd00842">
    <property type="entry name" value="MPP_ASMase"/>
    <property type="match status" value="1"/>
</dbReference>
<feature type="disulfide bond" evidence="14">
    <location>
        <begin position="603"/>
        <end position="607"/>
    </location>
</feature>
<feature type="disulfide bond" evidence="14">
    <location>
        <begin position="146"/>
        <end position="157"/>
    </location>
</feature>
<accession>A0A833SNI6</accession>
<dbReference type="Pfam" id="PF19272">
    <property type="entry name" value="ASMase_C"/>
    <property type="match status" value="1"/>
</dbReference>
<keyword evidence="5 15" id="KW-0732">Signal</keyword>
<keyword evidence="9" id="KW-0325">Glycoprotein</keyword>
<comment type="caution">
    <text evidence="17">The sequence shown here is derived from an EMBL/GenBank/DDBJ whole genome shotgun (WGS) entry which is preliminary data.</text>
</comment>
<feature type="signal peptide" evidence="15">
    <location>
        <begin position="1"/>
        <end position="42"/>
    </location>
</feature>
<feature type="binding site" evidence="13">
    <location>
        <position position="301"/>
    </location>
    <ligand>
        <name>Zn(2+)</name>
        <dbReference type="ChEBI" id="CHEBI:29105"/>
        <label>2</label>
    </ligand>
</feature>
<feature type="domain" description="Saposin B-type" evidence="16">
    <location>
        <begin position="111"/>
        <end position="197"/>
    </location>
</feature>
<dbReference type="InterPro" id="IPR045473">
    <property type="entry name" value="ASM_C"/>
</dbReference>
<evidence type="ECO:0000313" key="17">
    <source>
        <dbReference type="EMBL" id="KAF3430113.1"/>
    </source>
</evidence>
<evidence type="ECO:0000256" key="7">
    <source>
        <dbReference type="ARBA" id="ARBA00022833"/>
    </source>
</evidence>
<feature type="binding site" evidence="13">
    <location>
        <position position="445"/>
    </location>
    <ligand>
        <name>Zn(2+)</name>
        <dbReference type="ChEBI" id="CHEBI:29105"/>
        <label>2</label>
    </ligand>
</feature>
<keyword evidence="4 13" id="KW-0479">Metal-binding</keyword>
<evidence type="ECO:0000256" key="5">
    <source>
        <dbReference type="ARBA" id="ARBA00022729"/>
    </source>
</evidence>
<dbReference type="PROSITE" id="PS50015">
    <property type="entry name" value="SAP_B"/>
    <property type="match status" value="1"/>
</dbReference>
<evidence type="ECO:0000259" key="16">
    <source>
        <dbReference type="PROSITE" id="PS50015"/>
    </source>
</evidence>
<protein>
    <recommendedName>
        <fullName evidence="12">Sphingomyelin phosphodiesterase</fullName>
        <ecNumber evidence="12">3.1.4.12</ecNumber>
    </recommendedName>
</protein>
<keyword evidence="6 12" id="KW-0378">Hydrolase</keyword>
<feature type="binding site" evidence="13">
    <location>
        <position position="231"/>
    </location>
    <ligand>
        <name>Zn(2+)</name>
        <dbReference type="ChEBI" id="CHEBI:29105"/>
        <label>1</label>
    </ligand>
</feature>